<dbReference type="RefSeq" id="WP_008565942.1">
    <property type="nucleotide sequence ID" value="NZ_JH594506.1"/>
</dbReference>
<dbReference type="Gene3D" id="4.10.520.10">
    <property type="entry name" value="IHF-like DNA-binding proteins"/>
    <property type="match status" value="1"/>
</dbReference>
<dbReference type="PATRIC" id="fig|999422.3.peg.2021"/>
<accession>H1HP25</accession>
<name>H1HP25_9BACT</name>
<dbReference type="GO" id="GO:0003677">
    <property type="term" value="F:DNA binding"/>
    <property type="evidence" value="ECO:0007669"/>
    <property type="project" value="UniProtKB-KW"/>
</dbReference>
<dbReference type="SUPFAM" id="SSF47729">
    <property type="entry name" value="IHF-like DNA-binding proteins"/>
    <property type="match status" value="1"/>
</dbReference>
<comment type="caution">
    <text evidence="3">The sequence shown here is derived from an EMBL/GenBank/DDBJ whole genome shotgun (WGS) entry which is preliminary data.</text>
</comment>
<dbReference type="EMBL" id="AGEK01000032">
    <property type="protein sequence ID" value="EHO68665.1"/>
    <property type="molecule type" value="Genomic_DNA"/>
</dbReference>
<dbReference type="HOGENOM" id="CLU_112331_1_1_10"/>
<dbReference type="InterPro" id="IPR041607">
    <property type="entry name" value="HU-HIG"/>
</dbReference>
<dbReference type="STRING" id="999422.HMPREF9944_01919"/>
<evidence type="ECO:0000313" key="4">
    <source>
        <dbReference type="Proteomes" id="UP000003167"/>
    </source>
</evidence>
<feature type="domain" description="HU" evidence="2">
    <location>
        <begin position="1"/>
        <end position="115"/>
    </location>
</feature>
<dbReference type="Pfam" id="PF18291">
    <property type="entry name" value="HU-HIG"/>
    <property type="match status" value="1"/>
</dbReference>
<evidence type="ECO:0000313" key="3">
    <source>
        <dbReference type="EMBL" id="EHO68665.1"/>
    </source>
</evidence>
<sequence length="153" mass="16848">MPVIYKIYKNNNKKHPGYGKFYARAMHNGTADLNDISAIIERNCSMKKSDVQAVLTELVEVMTDQLQSSKRVKLDGFGSFKISISTAGADSAGNFNPTKHLKGMRVLFTPETRVDGSSHKRVKAMLSGATLKEMDQYAIVKEKKSKAGGQPHA</sequence>
<keyword evidence="1 3" id="KW-0238">DNA-binding</keyword>
<dbReference type="OrthoDB" id="1070708at2"/>
<dbReference type="InterPro" id="IPR010992">
    <property type="entry name" value="IHF-like_DNA-bd_dom_sf"/>
</dbReference>
<evidence type="ECO:0000256" key="1">
    <source>
        <dbReference type="ARBA" id="ARBA00023125"/>
    </source>
</evidence>
<gene>
    <name evidence="3" type="ORF">HMPREF9944_01919</name>
</gene>
<protein>
    <submittedName>
        <fullName evidence="3">Putative DNA-binding protein</fullName>
    </submittedName>
</protein>
<dbReference type="Proteomes" id="UP000003167">
    <property type="component" value="Unassembled WGS sequence"/>
</dbReference>
<proteinExistence type="predicted"/>
<keyword evidence="4" id="KW-1185">Reference proteome</keyword>
<dbReference type="AlphaFoldDB" id="H1HP25"/>
<reference evidence="3 4" key="1">
    <citation type="submission" date="2011-12" db="EMBL/GenBank/DDBJ databases">
        <title>The Genome Sequence of Prevotella maculosa OT 289.</title>
        <authorList>
            <consortium name="The Broad Institute Genome Sequencing Platform"/>
            <person name="Earl A."/>
            <person name="Ward D."/>
            <person name="Feldgarden M."/>
            <person name="Gevers D."/>
            <person name="Izard J."/>
            <person name="Blanton J.M."/>
            <person name="Mathney J."/>
            <person name="Tanner A.C."/>
            <person name="Dewhirst F.E."/>
            <person name="Young S.K."/>
            <person name="Zeng Q."/>
            <person name="Gargeya S."/>
            <person name="Fitzgerald M."/>
            <person name="Haas B."/>
            <person name="Abouelleil A."/>
            <person name="Alvarado L."/>
            <person name="Arachchi H.M."/>
            <person name="Berlin A."/>
            <person name="Chapman S.B."/>
            <person name="Gearin G."/>
            <person name="Goldberg J."/>
            <person name="Griggs A."/>
            <person name="Gujja S."/>
            <person name="Hansen M."/>
            <person name="Heiman D."/>
            <person name="Howarth C."/>
            <person name="Larimer J."/>
            <person name="Lui A."/>
            <person name="MacDonald P.J.P."/>
            <person name="McCowen C."/>
            <person name="Montmayeur A."/>
            <person name="Murphy C."/>
            <person name="Neiman D."/>
            <person name="Pearson M."/>
            <person name="Priest M."/>
            <person name="Roberts A."/>
            <person name="Saif S."/>
            <person name="Shea T."/>
            <person name="Sisk P."/>
            <person name="Stolte C."/>
            <person name="Sykes S."/>
            <person name="Wortman J."/>
            <person name="Nusbaum C."/>
            <person name="Birren B."/>
        </authorList>
    </citation>
    <scope>NUCLEOTIDE SEQUENCE [LARGE SCALE GENOMIC DNA]</scope>
    <source>
        <strain evidence="3 4">OT 289</strain>
    </source>
</reference>
<evidence type="ECO:0000259" key="2">
    <source>
        <dbReference type="Pfam" id="PF18291"/>
    </source>
</evidence>
<organism evidence="3 4">
    <name type="scientific">Segatella maculosa OT 289</name>
    <dbReference type="NCBI Taxonomy" id="999422"/>
    <lineage>
        <taxon>Bacteria</taxon>
        <taxon>Pseudomonadati</taxon>
        <taxon>Bacteroidota</taxon>
        <taxon>Bacteroidia</taxon>
        <taxon>Bacteroidales</taxon>
        <taxon>Prevotellaceae</taxon>
        <taxon>Segatella</taxon>
    </lineage>
</organism>